<feature type="compositionally biased region" description="Polar residues" evidence="1">
    <location>
        <begin position="1"/>
        <end position="10"/>
    </location>
</feature>
<accession>A0A1H8JL62</accession>
<evidence type="ECO:0000313" key="3">
    <source>
        <dbReference type="Proteomes" id="UP000181951"/>
    </source>
</evidence>
<dbReference type="STRING" id="310780.SAMN05216267_1010175"/>
<feature type="region of interest" description="Disordered" evidence="1">
    <location>
        <begin position="468"/>
        <end position="498"/>
    </location>
</feature>
<evidence type="ECO:0000256" key="1">
    <source>
        <dbReference type="SAM" id="MobiDB-lite"/>
    </source>
</evidence>
<dbReference type="InterPro" id="IPR029063">
    <property type="entry name" value="SAM-dependent_MTases_sf"/>
</dbReference>
<sequence>MSGLPSSRTGSHPAAAARVHVEPPDAVGADVESTRLASTHLASTHLACAGTEPAGTEPADTGPVDPVAWPDVARVPRSSPPRTAVARFLVGRALSRLPLRVRWPDGSLTGGEGPVLVLRDPRAFHRRIARDGLIGFGESYMAREWDADDLVAVLTVLAANVASLVPPSLQRLRAVWEHRRPAVERNTRSGARDNIHRHYDLSNDLFALFLDETMTYSSAVFRGLPARWDLLASAQHRKIDRLLDLAGVGDGTRLLEIGTGWGELAVRAAARGARVLTVTLSAEQRDLAVAKVAAAGYADRVAVELRDYRDVRGRYDAVVSAEMIEAVGTEFWPDYFAALERLLAPGGRIALQSITMPHDRMMATRNQQSWIGKYVFPGGVIPSAEAIGRLGAGQGLRIVETSGYGAHYAETLRLWRERFDASSEAVAALGFDVTFRRMWRFYLAYSEAGFRSGYLDVRQLALAREPGAAAGAAPERPAGAPARGTGSADRADRGGEVR</sequence>
<name>A0A1H8JL62_9ACTN</name>
<feature type="compositionally biased region" description="Basic and acidic residues" evidence="1">
    <location>
        <begin position="489"/>
        <end position="498"/>
    </location>
</feature>
<keyword evidence="3" id="KW-1185">Reference proteome</keyword>
<dbReference type="PANTHER" id="PTHR43667:SF2">
    <property type="entry name" value="FATTY ACID C-METHYL TRANSFERASE"/>
    <property type="match status" value="1"/>
</dbReference>
<evidence type="ECO:0000313" key="2">
    <source>
        <dbReference type="EMBL" id="SEN81285.1"/>
    </source>
</evidence>
<dbReference type="PANTHER" id="PTHR43667">
    <property type="entry name" value="CYCLOPROPANE-FATTY-ACYL-PHOSPHOLIPID SYNTHASE"/>
    <property type="match status" value="1"/>
</dbReference>
<feature type="region of interest" description="Disordered" evidence="1">
    <location>
        <begin position="1"/>
        <end position="29"/>
    </location>
</feature>
<organism evidence="2 3">
    <name type="scientific">Actinacidiphila rubida</name>
    <dbReference type="NCBI Taxonomy" id="310780"/>
    <lineage>
        <taxon>Bacteria</taxon>
        <taxon>Bacillati</taxon>
        <taxon>Actinomycetota</taxon>
        <taxon>Actinomycetes</taxon>
        <taxon>Kitasatosporales</taxon>
        <taxon>Streptomycetaceae</taxon>
        <taxon>Actinacidiphila</taxon>
    </lineage>
</organism>
<feature type="compositionally biased region" description="Low complexity" evidence="1">
    <location>
        <begin position="468"/>
        <end position="484"/>
    </location>
</feature>
<dbReference type="Proteomes" id="UP000181951">
    <property type="component" value="Unassembled WGS sequence"/>
</dbReference>
<dbReference type="SUPFAM" id="SSF53335">
    <property type="entry name" value="S-adenosyl-L-methionine-dependent methyltransferases"/>
    <property type="match status" value="1"/>
</dbReference>
<protein>
    <submittedName>
        <fullName evidence="2">Cyclopropane-fatty-acyl-phospholipid synthase</fullName>
    </submittedName>
</protein>
<dbReference type="InterPro" id="IPR050723">
    <property type="entry name" value="CFA/CMAS"/>
</dbReference>
<dbReference type="CDD" id="cd02440">
    <property type="entry name" value="AdoMet_MTases"/>
    <property type="match status" value="1"/>
</dbReference>
<reference evidence="2 3" key="1">
    <citation type="submission" date="2016-10" db="EMBL/GenBank/DDBJ databases">
        <authorList>
            <person name="de Groot N.N."/>
        </authorList>
    </citation>
    <scope>NUCLEOTIDE SEQUENCE [LARGE SCALE GENOMIC DNA]</scope>
    <source>
        <strain evidence="2 3">CGMCC 4.2026</strain>
    </source>
</reference>
<dbReference type="Pfam" id="PF02353">
    <property type="entry name" value="CMAS"/>
    <property type="match status" value="1"/>
</dbReference>
<dbReference type="EMBL" id="FODD01000010">
    <property type="protein sequence ID" value="SEN81285.1"/>
    <property type="molecule type" value="Genomic_DNA"/>
</dbReference>
<gene>
    <name evidence="2" type="ORF">SAMN05216267_1010175</name>
</gene>
<dbReference type="AlphaFoldDB" id="A0A1H8JL62"/>
<proteinExistence type="predicted"/>
<dbReference type="Gene3D" id="3.40.50.150">
    <property type="entry name" value="Vaccinia Virus protein VP39"/>
    <property type="match status" value="1"/>
</dbReference>